<evidence type="ECO:0000256" key="5">
    <source>
        <dbReference type="ARBA" id="ARBA00023098"/>
    </source>
</evidence>
<keyword evidence="8" id="KW-1185">Reference proteome</keyword>
<dbReference type="RefSeq" id="WP_259960999.1">
    <property type="nucleotide sequence ID" value="NZ_JAOAMV010000002.1"/>
</dbReference>
<dbReference type="PANTHER" id="PTHR43667:SF2">
    <property type="entry name" value="FATTY ACID C-METHYL TRANSFERASE"/>
    <property type="match status" value="1"/>
</dbReference>
<dbReference type="EMBL" id="JAOAMV010000002">
    <property type="protein sequence ID" value="MCT2558193.1"/>
    <property type="molecule type" value="Genomic_DNA"/>
</dbReference>
<dbReference type="AlphaFoldDB" id="A0A9X2W071"/>
<dbReference type="InterPro" id="IPR003333">
    <property type="entry name" value="CMAS"/>
</dbReference>
<keyword evidence="3" id="KW-0808">Transferase</keyword>
<evidence type="ECO:0000256" key="2">
    <source>
        <dbReference type="ARBA" id="ARBA00022603"/>
    </source>
</evidence>
<dbReference type="PIRSF" id="PIRSF003085">
    <property type="entry name" value="CMAS"/>
    <property type="match status" value="1"/>
</dbReference>
<dbReference type="InterPro" id="IPR029063">
    <property type="entry name" value="SAM-dependent_MTases_sf"/>
</dbReference>
<sequence>MRAEGLGRGGSLLSAGDRFARRPGWLARLFAPGFHKILDRIDAGLETGSILGLLPDGTRRLLGGRNSGFEAEVRIRDWRALLRLATNGSIGWYQAWEAGEWDSPDPIPVFALFMANGDALGDTGRARGPFRWAARFVHWLNRNTHTGAERNIHAHYDLGNDFYAAWLGRSMCYSSAIFEDADGPGRSQQRLDPLDYAQLAKATAMLNRVNAHEATSILEIGCGWGMLAHAAAQNGRARVDAISLSDEQLAFCRAKASDPANPRFLKQDYRDTHGQYDAIVSVEMVEALGREYWPTFMDCVARNLKPGGRAAIQFISMKESLFEAYARSADFIQAYVFPGGLLIKSSEFRALAEGRGLAWTDETRFGDHYARTLRLWRENFDRAVEEGGLPAGFDDRFVRLWRYYLMYCEGGFLGGGIDVHQVTLVKPAG</sequence>
<name>A0A9X2W071_9SPHN</name>
<dbReference type="GO" id="GO:0008610">
    <property type="term" value="P:lipid biosynthetic process"/>
    <property type="evidence" value="ECO:0007669"/>
    <property type="project" value="InterPro"/>
</dbReference>
<evidence type="ECO:0000256" key="4">
    <source>
        <dbReference type="ARBA" id="ARBA00022691"/>
    </source>
</evidence>
<proteinExistence type="inferred from homology"/>
<dbReference type="Proteomes" id="UP001142648">
    <property type="component" value="Unassembled WGS sequence"/>
</dbReference>
<evidence type="ECO:0000256" key="3">
    <source>
        <dbReference type="ARBA" id="ARBA00022679"/>
    </source>
</evidence>
<dbReference type="Gene3D" id="3.40.50.150">
    <property type="entry name" value="Vaccinia Virus protein VP39"/>
    <property type="match status" value="1"/>
</dbReference>
<dbReference type="GO" id="GO:0008168">
    <property type="term" value="F:methyltransferase activity"/>
    <property type="evidence" value="ECO:0007669"/>
    <property type="project" value="UniProtKB-KW"/>
</dbReference>
<dbReference type="PANTHER" id="PTHR43667">
    <property type="entry name" value="CYCLOPROPANE-FATTY-ACYL-PHOSPHOLIPID SYNTHASE"/>
    <property type="match status" value="1"/>
</dbReference>
<dbReference type="CDD" id="cd02440">
    <property type="entry name" value="AdoMet_MTases"/>
    <property type="match status" value="1"/>
</dbReference>
<comment type="similarity">
    <text evidence="1">Belongs to the CFA/CMAS family.</text>
</comment>
<dbReference type="SUPFAM" id="SSF53335">
    <property type="entry name" value="S-adenosyl-L-methionine-dependent methyltransferases"/>
    <property type="match status" value="1"/>
</dbReference>
<organism evidence="7 8">
    <name type="scientific">Tsuneonella litorea</name>
    <dbReference type="NCBI Taxonomy" id="2976475"/>
    <lineage>
        <taxon>Bacteria</taxon>
        <taxon>Pseudomonadati</taxon>
        <taxon>Pseudomonadota</taxon>
        <taxon>Alphaproteobacteria</taxon>
        <taxon>Sphingomonadales</taxon>
        <taxon>Erythrobacteraceae</taxon>
        <taxon>Tsuneonella</taxon>
    </lineage>
</organism>
<protein>
    <submittedName>
        <fullName evidence="7">Cyclopropane-fatty-acyl-phospholipid synthase family protein</fullName>
    </submittedName>
</protein>
<dbReference type="GO" id="GO:0032259">
    <property type="term" value="P:methylation"/>
    <property type="evidence" value="ECO:0007669"/>
    <property type="project" value="UniProtKB-KW"/>
</dbReference>
<dbReference type="InterPro" id="IPR050723">
    <property type="entry name" value="CFA/CMAS"/>
</dbReference>
<evidence type="ECO:0000313" key="7">
    <source>
        <dbReference type="EMBL" id="MCT2558193.1"/>
    </source>
</evidence>
<evidence type="ECO:0000256" key="6">
    <source>
        <dbReference type="PIRSR" id="PIRSR003085-1"/>
    </source>
</evidence>
<gene>
    <name evidence="7" type="ORF">N0B51_04295</name>
</gene>
<evidence type="ECO:0000256" key="1">
    <source>
        <dbReference type="ARBA" id="ARBA00010815"/>
    </source>
</evidence>
<reference evidence="7" key="1">
    <citation type="submission" date="2022-09" db="EMBL/GenBank/DDBJ databases">
        <title>The genome sequence of Tsuneonella sp. YG55.</title>
        <authorList>
            <person name="Liu Y."/>
        </authorList>
    </citation>
    <scope>NUCLEOTIDE SEQUENCE</scope>
    <source>
        <strain evidence="7">YG55</strain>
    </source>
</reference>
<feature type="active site" evidence="6">
    <location>
        <position position="408"/>
    </location>
</feature>
<accession>A0A9X2W071</accession>
<dbReference type="Pfam" id="PF02353">
    <property type="entry name" value="CMAS"/>
    <property type="match status" value="1"/>
</dbReference>
<comment type="caution">
    <text evidence="7">The sequence shown here is derived from an EMBL/GenBank/DDBJ whole genome shotgun (WGS) entry which is preliminary data.</text>
</comment>
<keyword evidence="2" id="KW-0489">Methyltransferase</keyword>
<keyword evidence="4" id="KW-0949">S-adenosyl-L-methionine</keyword>
<keyword evidence="5" id="KW-0443">Lipid metabolism</keyword>
<evidence type="ECO:0000313" key="8">
    <source>
        <dbReference type="Proteomes" id="UP001142648"/>
    </source>
</evidence>